<organism evidence="3 4">
    <name type="scientific">Actinomadura parmotrematis</name>
    <dbReference type="NCBI Taxonomy" id="2864039"/>
    <lineage>
        <taxon>Bacteria</taxon>
        <taxon>Bacillati</taxon>
        <taxon>Actinomycetota</taxon>
        <taxon>Actinomycetes</taxon>
        <taxon>Streptosporangiales</taxon>
        <taxon>Thermomonosporaceae</taxon>
        <taxon>Actinomadura</taxon>
    </lineage>
</organism>
<dbReference type="RefSeq" id="WP_220164625.1">
    <property type="nucleotide sequence ID" value="NZ_JAIBOA010000004.1"/>
</dbReference>
<evidence type="ECO:0000313" key="4">
    <source>
        <dbReference type="Proteomes" id="UP000774570"/>
    </source>
</evidence>
<evidence type="ECO:0000313" key="3">
    <source>
        <dbReference type="EMBL" id="MBW8482217.1"/>
    </source>
</evidence>
<evidence type="ECO:0008006" key="5">
    <source>
        <dbReference type="Google" id="ProtNLM"/>
    </source>
</evidence>
<keyword evidence="4" id="KW-1185">Reference proteome</keyword>
<evidence type="ECO:0000256" key="2">
    <source>
        <dbReference type="SAM" id="Phobius"/>
    </source>
</evidence>
<feature type="transmembrane region" description="Helical" evidence="2">
    <location>
        <begin position="214"/>
        <end position="235"/>
    </location>
</feature>
<keyword evidence="2" id="KW-1133">Transmembrane helix</keyword>
<protein>
    <recommendedName>
        <fullName evidence="5">Secreted protein</fullName>
    </recommendedName>
</protein>
<comment type="caution">
    <text evidence="3">The sequence shown here is derived from an EMBL/GenBank/DDBJ whole genome shotgun (WGS) entry which is preliminary data.</text>
</comment>
<keyword evidence="2" id="KW-0472">Membrane</keyword>
<name>A0ABS7FRP5_9ACTN</name>
<feature type="region of interest" description="Disordered" evidence="1">
    <location>
        <begin position="1"/>
        <end position="21"/>
    </location>
</feature>
<reference evidence="3 4" key="1">
    <citation type="submission" date="2021-07" db="EMBL/GenBank/DDBJ databases">
        <title>Actinomadura sp. PM05-2 isolated from lichen.</title>
        <authorList>
            <person name="Somphong A."/>
            <person name="Phongsopitanun W."/>
            <person name="Tanasupawat S."/>
            <person name="Peongsungnone V."/>
        </authorList>
    </citation>
    <scope>NUCLEOTIDE SEQUENCE [LARGE SCALE GENOMIC DNA]</scope>
    <source>
        <strain evidence="3 4">PM05-2</strain>
    </source>
</reference>
<proteinExistence type="predicted"/>
<sequence>MTTGLDLPDVLPAVPPRPDRREVSTPVLLRAAAALAVVAALLFGTAAATGAAGTSGDTGRARTLAARAAAVSDLRVRLAAMDGALATALLTGTDHRGDGPGPRAAFATARAAAAADLQRLQGAASGERAVQRELDGLLDALLRYQDAAARTLLLDEQAAHAEGKAPPAVLAAYRGTVDLLNGTLMPATARLAGADALRLDDGTAAARTTAHRTVAFTVATGTGLVLALVLAQVALVRRQHRLANPPLIAATAVAVVLAVGAAASGAVAAHRLGEVRHERGHIARGLAAAREDAHAAEAAQARYLLDPQRRAESDAQYTAAWKRMLDSPVAGFAYWQLVEDAGDPGVWDADPYGAFSGEAGDVMRALRSSPEQPRALALLRGMAGTARAERAARLLADRGKEREAIEAQLRADDEAARRGQGAFPYDKALTDLLAEHHARVDGGLRSAAGLADGWTPPPLAGAVLVAALAVAGIRPRLAEYR</sequence>
<gene>
    <name evidence="3" type="ORF">K1Y72_07550</name>
</gene>
<accession>A0ABS7FRP5</accession>
<feature type="transmembrane region" description="Helical" evidence="2">
    <location>
        <begin position="247"/>
        <end position="269"/>
    </location>
</feature>
<feature type="transmembrane region" description="Helical" evidence="2">
    <location>
        <begin position="27"/>
        <end position="52"/>
    </location>
</feature>
<feature type="compositionally biased region" description="Low complexity" evidence="1">
    <location>
        <begin position="1"/>
        <end position="12"/>
    </location>
</feature>
<evidence type="ECO:0000256" key="1">
    <source>
        <dbReference type="SAM" id="MobiDB-lite"/>
    </source>
</evidence>
<dbReference type="Proteomes" id="UP000774570">
    <property type="component" value="Unassembled WGS sequence"/>
</dbReference>
<dbReference type="EMBL" id="JAIBOA010000004">
    <property type="protein sequence ID" value="MBW8482217.1"/>
    <property type="molecule type" value="Genomic_DNA"/>
</dbReference>
<keyword evidence="2" id="KW-0812">Transmembrane</keyword>